<gene>
    <name evidence="2" type="ORF">T07_10792</name>
</gene>
<accession>A0A0V0S7M6</accession>
<dbReference type="EMBL" id="JYDL01000029">
    <property type="protein sequence ID" value="KRX22765.1"/>
    <property type="molecule type" value="Genomic_DNA"/>
</dbReference>
<proteinExistence type="predicted"/>
<reference evidence="2 3" key="1">
    <citation type="submission" date="2015-01" db="EMBL/GenBank/DDBJ databases">
        <title>Evolution of Trichinella species and genotypes.</title>
        <authorList>
            <person name="Korhonen P.K."/>
            <person name="Edoardo P."/>
            <person name="Giuseppe L.R."/>
            <person name="Gasser R.B."/>
        </authorList>
    </citation>
    <scope>NUCLEOTIDE SEQUENCE [LARGE SCALE GENOMIC DNA]</scope>
    <source>
        <strain evidence="2">ISS37</strain>
    </source>
</reference>
<comment type="caution">
    <text evidence="2">The sequence shown here is derived from an EMBL/GenBank/DDBJ whole genome shotgun (WGS) entry which is preliminary data.</text>
</comment>
<protein>
    <submittedName>
        <fullName evidence="2">Uncharacterized protein</fullName>
    </submittedName>
</protein>
<dbReference type="OrthoDB" id="5919470at2759"/>
<dbReference type="AlphaFoldDB" id="A0A0V0S7M6"/>
<sequence length="123" mass="14328">MGKSFKSICNLFVKLITSCCKSRKEADSGTPQLSPPVEPPDELKEEMKKMAGDIKHGILIDPKNPDYVTFKVPSEIFDYEENKFEERLEKMNKKKAKDKQEIEIKDEKKSEDEKEDKKQDQKM</sequence>
<evidence type="ECO:0000313" key="3">
    <source>
        <dbReference type="Proteomes" id="UP000054630"/>
    </source>
</evidence>
<dbReference type="Proteomes" id="UP000054630">
    <property type="component" value="Unassembled WGS sequence"/>
</dbReference>
<evidence type="ECO:0000313" key="2">
    <source>
        <dbReference type="EMBL" id="KRX22765.1"/>
    </source>
</evidence>
<organism evidence="2 3">
    <name type="scientific">Trichinella nelsoni</name>
    <dbReference type="NCBI Taxonomy" id="6336"/>
    <lineage>
        <taxon>Eukaryota</taxon>
        <taxon>Metazoa</taxon>
        <taxon>Ecdysozoa</taxon>
        <taxon>Nematoda</taxon>
        <taxon>Enoplea</taxon>
        <taxon>Dorylaimia</taxon>
        <taxon>Trichinellida</taxon>
        <taxon>Trichinellidae</taxon>
        <taxon>Trichinella</taxon>
    </lineage>
</organism>
<keyword evidence="3" id="KW-1185">Reference proteome</keyword>
<evidence type="ECO:0000256" key="1">
    <source>
        <dbReference type="SAM" id="MobiDB-lite"/>
    </source>
</evidence>
<feature type="compositionally biased region" description="Basic and acidic residues" evidence="1">
    <location>
        <begin position="98"/>
        <end position="123"/>
    </location>
</feature>
<feature type="region of interest" description="Disordered" evidence="1">
    <location>
        <begin position="91"/>
        <end position="123"/>
    </location>
</feature>
<name>A0A0V0S7M6_9BILA</name>